<evidence type="ECO:0000313" key="23">
    <source>
        <dbReference type="EMBL" id="CEF56866.1"/>
    </source>
</evidence>
<keyword evidence="17" id="KW-0472">Membrane</keyword>
<evidence type="ECO:0000256" key="16">
    <source>
        <dbReference type="ARBA" id="ARBA00023014"/>
    </source>
</evidence>
<dbReference type="InterPro" id="IPR019470">
    <property type="entry name" value="Ubiq_cytC_Rdtase_Fe-S_su_TAT"/>
</dbReference>
<evidence type="ECO:0000256" key="15">
    <source>
        <dbReference type="ARBA" id="ARBA00023004"/>
    </source>
</evidence>
<keyword evidence="23" id="KW-0560">Oxidoreductase</keyword>
<reference evidence="24" key="1">
    <citation type="submission" date="2014-09" db="EMBL/GenBank/DDBJ databases">
        <authorList>
            <person name="Illeghems K.G."/>
        </authorList>
    </citation>
    <scope>NUCLEOTIDE SEQUENCE [LARGE SCALE GENOMIC DNA]</scope>
    <source>
        <strain evidence="24">LMG 23848T</strain>
    </source>
</reference>
<keyword evidence="15" id="KW-0408">Iron</keyword>
<proteinExistence type="inferred from homology"/>
<evidence type="ECO:0000256" key="11">
    <source>
        <dbReference type="ARBA" id="ARBA00022723"/>
    </source>
</evidence>
<evidence type="ECO:0000256" key="1">
    <source>
        <dbReference type="ARBA" id="ARBA00002444"/>
    </source>
</evidence>
<dbReference type="SUPFAM" id="SSF50022">
    <property type="entry name" value="ISP domain"/>
    <property type="match status" value="1"/>
</dbReference>
<keyword evidence="12" id="KW-1278">Translocase</keyword>
<evidence type="ECO:0000256" key="10">
    <source>
        <dbReference type="ARBA" id="ARBA00022714"/>
    </source>
</evidence>
<feature type="domain" description="Rieske" evidence="22">
    <location>
        <begin position="113"/>
        <end position="215"/>
    </location>
</feature>
<dbReference type="InterPro" id="IPR006311">
    <property type="entry name" value="TAT_signal"/>
</dbReference>
<dbReference type="PROSITE" id="PS51296">
    <property type="entry name" value="RIESKE"/>
    <property type="match status" value="1"/>
</dbReference>
<accession>A0A0U5F617</accession>
<keyword evidence="10" id="KW-0001">2Fe-2S</keyword>
<dbReference type="GO" id="GO:0051537">
    <property type="term" value="F:2 iron, 2 sulfur cluster binding"/>
    <property type="evidence" value="ECO:0007669"/>
    <property type="project" value="UniProtKB-KW"/>
</dbReference>
<keyword evidence="11" id="KW-0479">Metal-binding</keyword>
<comment type="subcellular location">
    <subcellularLocation>
        <location evidence="2">Cell membrane</location>
        <topology evidence="2">Single-pass membrane protein</topology>
    </subcellularLocation>
</comment>
<comment type="subunit">
    <text evidence="4 21">The main subunits of complex b-c1 are: cytochrome b, cytochrome c1 and the Rieske protein.</text>
</comment>
<evidence type="ECO:0000256" key="5">
    <source>
        <dbReference type="ARBA" id="ARBA00012951"/>
    </source>
</evidence>
<keyword evidence="9" id="KW-0812">Transmembrane</keyword>
<comment type="cofactor">
    <cofactor evidence="20">
        <name>[2Fe-2S] cluster</name>
        <dbReference type="ChEBI" id="CHEBI:190135"/>
    </cofactor>
    <text evidence="20">Binds 1 [2Fe-2S] cluster per subunit.</text>
</comment>
<evidence type="ECO:0000256" key="4">
    <source>
        <dbReference type="ARBA" id="ARBA00011649"/>
    </source>
</evidence>
<dbReference type="PATRIC" id="fig|431306.5.peg.2296"/>
<dbReference type="InterPro" id="IPR005805">
    <property type="entry name" value="Rieske_Fe-S_prot_C"/>
</dbReference>
<keyword evidence="14" id="KW-1133">Transmembrane helix</keyword>
<comment type="similarity">
    <text evidence="3">Belongs to the Rieske iron-sulfur protein family.</text>
</comment>
<dbReference type="NCBIfam" id="TIGR01416">
    <property type="entry name" value="Rieske_proteo"/>
    <property type="match status" value="1"/>
</dbReference>
<evidence type="ECO:0000256" key="17">
    <source>
        <dbReference type="ARBA" id="ARBA00023136"/>
    </source>
</evidence>
<keyword evidence="8" id="KW-1003">Cell membrane</keyword>
<dbReference type="InterPro" id="IPR014349">
    <property type="entry name" value="Rieske_Fe-S_prot"/>
</dbReference>
<dbReference type="STRING" id="431306.AGA_2226"/>
<dbReference type="InterPro" id="IPR017941">
    <property type="entry name" value="Rieske_2Fe-2S"/>
</dbReference>
<evidence type="ECO:0000256" key="8">
    <source>
        <dbReference type="ARBA" id="ARBA00022475"/>
    </source>
</evidence>
<dbReference type="GO" id="GO:0046872">
    <property type="term" value="F:metal ion binding"/>
    <property type="evidence" value="ECO:0007669"/>
    <property type="project" value="UniProtKB-KW"/>
</dbReference>
<evidence type="ECO:0000256" key="7">
    <source>
        <dbReference type="ARBA" id="ARBA00022448"/>
    </source>
</evidence>
<keyword evidence="18" id="KW-1015">Disulfide bond</keyword>
<dbReference type="PRINTS" id="PR00162">
    <property type="entry name" value="RIESKE"/>
</dbReference>
<dbReference type="PANTHER" id="PTHR10134">
    <property type="entry name" value="CYTOCHROME B-C1 COMPLEX SUBUNIT RIESKE, MITOCHONDRIAL"/>
    <property type="match status" value="1"/>
</dbReference>
<comment type="catalytic activity">
    <reaction evidence="19 20">
        <text>a quinol + 2 Fe(III)-[cytochrome c](out) = a quinone + 2 Fe(II)-[cytochrome c](out) + 2 H(+)(out)</text>
        <dbReference type="Rhea" id="RHEA:11484"/>
        <dbReference type="Rhea" id="RHEA-COMP:10350"/>
        <dbReference type="Rhea" id="RHEA-COMP:14399"/>
        <dbReference type="ChEBI" id="CHEBI:15378"/>
        <dbReference type="ChEBI" id="CHEBI:24646"/>
        <dbReference type="ChEBI" id="CHEBI:29033"/>
        <dbReference type="ChEBI" id="CHEBI:29034"/>
        <dbReference type="ChEBI" id="CHEBI:132124"/>
        <dbReference type="EC" id="7.1.1.8"/>
    </reaction>
</comment>
<dbReference type="CDD" id="cd03470">
    <property type="entry name" value="Rieske_cytochrome_bc1"/>
    <property type="match status" value="1"/>
</dbReference>
<dbReference type="Gene3D" id="1.20.5.510">
    <property type="entry name" value="Single helix bin"/>
    <property type="match status" value="1"/>
</dbReference>
<evidence type="ECO:0000256" key="20">
    <source>
        <dbReference type="RuleBase" id="RU004494"/>
    </source>
</evidence>
<dbReference type="PROSITE" id="PS51318">
    <property type="entry name" value="TAT"/>
    <property type="match status" value="1"/>
</dbReference>
<dbReference type="Pfam" id="PF00355">
    <property type="entry name" value="Rieske"/>
    <property type="match status" value="1"/>
</dbReference>
<evidence type="ECO:0000256" key="12">
    <source>
        <dbReference type="ARBA" id="ARBA00022967"/>
    </source>
</evidence>
<dbReference type="InterPro" id="IPR036922">
    <property type="entry name" value="Rieske_2Fe-2S_sf"/>
</dbReference>
<evidence type="ECO:0000256" key="6">
    <source>
        <dbReference type="ARBA" id="ARBA00019816"/>
    </source>
</evidence>
<keyword evidence="7 20" id="KW-0813">Transport</keyword>
<dbReference type="EC" id="7.1.1.8" evidence="5 20"/>
<name>A0A0U5F617_9PROT</name>
<keyword evidence="13 20" id="KW-0249">Electron transport</keyword>
<dbReference type="InterPro" id="IPR006317">
    <property type="entry name" value="Ubiquinol_cyt_c_Rdtase_Fe-S-su"/>
</dbReference>
<comment type="function">
    <text evidence="1">Component of the ubiquinol-cytochrome c reductase complex (complex III or cytochrome b-c1 complex), which is a respiratory chain that generates an electrochemical potential coupled to ATP synthesis.</text>
</comment>
<evidence type="ECO:0000256" key="21">
    <source>
        <dbReference type="RuleBase" id="RU004497"/>
    </source>
</evidence>
<organism evidence="23 24">
    <name type="scientific">Acetobacter ghanensis</name>
    <dbReference type="NCBI Taxonomy" id="431306"/>
    <lineage>
        <taxon>Bacteria</taxon>
        <taxon>Pseudomonadati</taxon>
        <taxon>Pseudomonadota</taxon>
        <taxon>Alphaproteobacteria</taxon>
        <taxon>Acetobacterales</taxon>
        <taxon>Acetobacteraceae</taxon>
        <taxon>Acetobacter</taxon>
    </lineage>
</organism>
<dbReference type="GO" id="GO:0016491">
    <property type="term" value="F:oxidoreductase activity"/>
    <property type="evidence" value="ECO:0007669"/>
    <property type="project" value="UniProtKB-KW"/>
</dbReference>
<evidence type="ECO:0000259" key="22">
    <source>
        <dbReference type="PROSITE" id="PS51296"/>
    </source>
</evidence>
<dbReference type="Pfam" id="PF10399">
    <property type="entry name" value="UCR_Fe-S_N"/>
    <property type="match status" value="1"/>
</dbReference>
<evidence type="ECO:0000256" key="2">
    <source>
        <dbReference type="ARBA" id="ARBA00004162"/>
    </source>
</evidence>
<keyword evidence="16" id="KW-0411">Iron-sulfur</keyword>
<sequence length="233" mass="24916">MEAQNLETPENAVKNRKHVQIMTRETDTTPAPEQAPGRRDFLGMVTTAGTVTGMAACAIPFVESLQPQDSAAAHLPVDVDISRLAPGQQMVAVWQGKPVFIIRRTPEELASLQNASLTAQLKDADSSANQQPGYARNWHRSVAPEYGVYVGICTHLGCVPSYTPPQGSGPEASGGYGCPCHGSKFDLAGRVQKGAPAPYNLPVPPYSMPSATVIRLGENPKGETFDFSTIEQI</sequence>
<evidence type="ECO:0000256" key="3">
    <source>
        <dbReference type="ARBA" id="ARBA00010651"/>
    </source>
</evidence>
<evidence type="ECO:0000256" key="14">
    <source>
        <dbReference type="ARBA" id="ARBA00022989"/>
    </source>
</evidence>
<evidence type="ECO:0000256" key="18">
    <source>
        <dbReference type="ARBA" id="ARBA00023157"/>
    </source>
</evidence>
<evidence type="ECO:0000313" key="24">
    <source>
        <dbReference type="Proteomes" id="UP000068250"/>
    </source>
</evidence>
<comment type="miscellaneous">
    <text evidence="20">The Rieske protein is a high potential 2Fe-2S protein.</text>
</comment>
<evidence type="ECO:0000256" key="9">
    <source>
        <dbReference type="ARBA" id="ARBA00022692"/>
    </source>
</evidence>
<dbReference type="GO" id="GO:0008121">
    <property type="term" value="F:quinol-cytochrome-c reductase activity"/>
    <property type="evidence" value="ECO:0007669"/>
    <property type="project" value="UniProtKB-EC"/>
</dbReference>
<dbReference type="EMBL" id="LN609302">
    <property type="protein sequence ID" value="CEF56866.1"/>
    <property type="molecule type" value="Genomic_DNA"/>
</dbReference>
<evidence type="ECO:0000256" key="13">
    <source>
        <dbReference type="ARBA" id="ARBA00022982"/>
    </source>
</evidence>
<evidence type="ECO:0000256" key="19">
    <source>
        <dbReference type="ARBA" id="ARBA00029351"/>
    </source>
</evidence>
<gene>
    <name evidence="23" type="primary">petA</name>
    <name evidence="23" type="ORF">AGA_2226</name>
</gene>
<dbReference type="AlphaFoldDB" id="A0A0U5F617"/>
<dbReference type="Proteomes" id="UP000068250">
    <property type="component" value="Chromosome I"/>
</dbReference>
<protein>
    <recommendedName>
        <fullName evidence="6 20">Ubiquinol-cytochrome c reductase iron-sulfur subunit</fullName>
        <ecNumber evidence="5 20">7.1.1.8</ecNumber>
    </recommendedName>
</protein>
<dbReference type="GO" id="GO:0005886">
    <property type="term" value="C:plasma membrane"/>
    <property type="evidence" value="ECO:0007669"/>
    <property type="project" value="UniProtKB-SubCell"/>
</dbReference>
<dbReference type="Gene3D" id="2.102.10.10">
    <property type="entry name" value="Rieske [2Fe-2S] iron-sulphur domain"/>
    <property type="match status" value="1"/>
</dbReference>